<proteinExistence type="predicted"/>
<dbReference type="Proteomes" id="UP001058074">
    <property type="component" value="Unassembled WGS sequence"/>
</dbReference>
<dbReference type="EMBL" id="BROD01000001">
    <property type="protein sequence ID" value="GKX66156.1"/>
    <property type="molecule type" value="Genomic_DNA"/>
</dbReference>
<organism evidence="1 2">
    <name type="scientific">Inconstantimicrobium mannanitabidum</name>
    <dbReference type="NCBI Taxonomy" id="1604901"/>
    <lineage>
        <taxon>Bacteria</taxon>
        <taxon>Bacillati</taxon>
        <taxon>Bacillota</taxon>
        <taxon>Clostridia</taxon>
        <taxon>Eubacteriales</taxon>
        <taxon>Clostridiaceae</taxon>
        <taxon>Inconstantimicrobium</taxon>
    </lineage>
</organism>
<sequence length="397" mass="44847">MFLKTLSVSDVNAYIKKITDKDFILNNLTVKGEISNFKLHYSGHMYFSIKDEFSRINCVMFKSDAANLTFMPQDGANVEISGRISVYEKDGSYQLYCKIIKKTGEGELFEAYNKLKFQLEQEGLFAAEFKKPIPLMPRSIGIVTSPTGAAIRDVIKVSRRRNKSIDIKIYKSLVQGEGAKEEICQGIEYFNNNNPVDVIILCRGGGSIEELWAFNEKNVAYSIFKSEIPVVTGIGHETDFTIADFVADYRASTPSAAAEVCTPSILEINDKLNNLKHKFEKLYKDKINAEYSNLKLYNSILNFNNPKAIIESNRNMLDSIKNSLELNVKQKVSKDMEMLKHNNNLLQAYNPFAVLGKGYTVIKGSNGEILNQVSDFENDREVELILKDGKITKKITN</sequence>
<protein>
    <submittedName>
        <fullName evidence="1">Exodeoxyribonuclease 7 large subunit</fullName>
    </submittedName>
</protein>
<reference evidence="1" key="1">
    <citation type="journal article" date="2025" name="Int. J. Syst. Evol. Microbiol.">
        <title>Inconstantimicrobium mannanitabidum sp. nov., a novel member of the family Clostridiaceae isolated from anoxic soil under the treatment of reductive soil disinfestation.</title>
        <authorList>
            <person name="Ueki A."/>
            <person name="Tonouchi A."/>
            <person name="Honma S."/>
            <person name="Kaku N."/>
            <person name="Ueki K."/>
        </authorList>
    </citation>
    <scope>NUCLEOTIDE SEQUENCE</scope>
    <source>
        <strain evidence="1">TW13</strain>
    </source>
</reference>
<gene>
    <name evidence="1" type="primary">xseA</name>
    <name evidence="1" type="ORF">rsdtw13_14140</name>
</gene>
<accession>A0ACB5RAU5</accession>
<comment type="caution">
    <text evidence="1">The sequence shown here is derived from an EMBL/GenBank/DDBJ whole genome shotgun (WGS) entry which is preliminary data.</text>
</comment>
<name>A0ACB5RAU5_9CLOT</name>
<evidence type="ECO:0000313" key="2">
    <source>
        <dbReference type="Proteomes" id="UP001058074"/>
    </source>
</evidence>
<evidence type="ECO:0000313" key="1">
    <source>
        <dbReference type="EMBL" id="GKX66156.1"/>
    </source>
</evidence>
<keyword evidence="2" id="KW-1185">Reference proteome</keyword>